<reference evidence="1" key="2">
    <citation type="submission" date="2025-09" db="UniProtKB">
        <authorList>
            <consortium name="Ensembl"/>
        </authorList>
    </citation>
    <scope>IDENTIFICATION</scope>
</reference>
<gene>
    <name evidence="1" type="primary">Tnk2</name>
</gene>
<reference evidence="1" key="1">
    <citation type="submission" date="2025-08" db="UniProtKB">
        <authorList>
            <consortium name="Ensembl"/>
        </authorList>
    </citation>
    <scope>IDENTIFICATION</scope>
</reference>
<keyword evidence="2" id="KW-1185">Reference proteome</keyword>
<protein>
    <submittedName>
        <fullName evidence="1">Uncharacterized protein</fullName>
    </submittedName>
</protein>
<organism evidence="1 2">
    <name type="scientific">Jaculus jaculus</name>
    <name type="common">Lesser Egyptian jerboa</name>
    <dbReference type="NCBI Taxonomy" id="51337"/>
    <lineage>
        <taxon>Eukaryota</taxon>
        <taxon>Metazoa</taxon>
        <taxon>Chordata</taxon>
        <taxon>Craniata</taxon>
        <taxon>Vertebrata</taxon>
        <taxon>Euteleostomi</taxon>
        <taxon>Mammalia</taxon>
        <taxon>Eutheria</taxon>
        <taxon>Euarchontoglires</taxon>
        <taxon>Glires</taxon>
        <taxon>Rodentia</taxon>
        <taxon>Myomorpha</taxon>
        <taxon>Dipodoidea</taxon>
        <taxon>Dipodidae</taxon>
        <taxon>Dipodinae</taxon>
        <taxon>Jaculus</taxon>
    </lineage>
</organism>
<evidence type="ECO:0000313" key="2">
    <source>
        <dbReference type="Proteomes" id="UP000694385"/>
    </source>
</evidence>
<evidence type="ECO:0000313" key="1">
    <source>
        <dbReference type="Ensembl" id="ENSJJAP00000013938.1"/>
    </source>
</evidence>
<dbReference type="AlphaFoldDB" id="A0A8C5KTI4"/>
<name>A0A8C5KTI4_JACJA</name>
<dbReference type="Proteomes" id="UP000694385">
    <property type="component" value="Unassembled WGS sequence"/>
</dbReference>
<proteinExistence type="predicted"/>
<dbReference type="Ensembl" id="ENSJJAT00000020432.1">
    <property type="protein sequence ID" value="ENSJJAP00000013938.1"/>
    <property type="gene ID" value="ENSJJAG00000016529.1"/>
</dbReference>
<sequence length="27" mass="3020">MDPPDLLSVELSTSRLTQHLGRVKKPT</sequence>
<accession>A0A8C5KTI4</accession>